<evidence type="ECO:0000256" key="2">
    <source>
        <dbReference type="ARBA" id="ARBA00022450"/>
    </source>
</evidence>
<dbReference type="InterPro" id="IPR006162">
    <property type="entry name" value="Ppantetheine_attach_site"/>
</dbReference>
<dbReference type="Gene3D" id="3.40.50.1820">
    <property type="entry name" value="alpha/beta hydrolase"/>
    <property type="match status" value="1"/>
</dbReference>
<comment type="cofactor">
    <cofactor evidence="1">
        <name>pantetheine 4'-phosphate</name>
        <dbReference type="ChEBI" id="CHEBI:47942"/>
    </cofactor>
</comment>
<evidence type="ECO:0000256" key="1">
    <source>
        <dbReference type="ARBA" id="ARBA00001957"/>
    </source>
</evidence>
<reference evidence="8" key="1">
    <citation type="journal article" date="2019" name="Int. J. Syst. Evol. Microbiol.">
        <title>The Global Catalogue of Microorganisms (GCM) 10K type strain sequencing project: providing services to taxonomists for standard genome sequencing and annotation.</title>
        <authorList>
            <consortium name="The Broad Institute Genomics Platform"/>
            <consortium name="The Broad Institute Genome Sequencing Center for Infectious Disease"/>
            <person name="Wu L."/>
            <person name="Ma J."/>
        </authorList>
    </citation>
    <scope>NUCLEOTIDE SEQUENCE [LARGE SCALE GENOMIC DNA]</scope>
    <source>
        <strain evidence="8">JCM 16014</strain>
    </source>
</reference>
<keyword evidence="8" id="KW-1185">Reference proteome</keyword>
<feature type="region of interest" description="Disordered" evidence="5">
    <location>
        <begin position="960"/>
        <end position="979"/>
    </location>
</feature>
<dbReference type="InterPro" id="IPR036291">
    <property type="entry name" value="NAD(P)-bd_dom_sf"/>
</dbReference>
<evidence type="ECO:0000256" key="4">
    <source>
        <dbReference type="ARBA" id="ARBA00022598"/>
    </source>
</evidence>
<evidence type="ECO:0000256" key="3">
    <source>
        <dbReference type="ARBA" id="ARBA00022553"/>
    </source>
</evidence>
<protein>
    <recommendedName>
        <fullName evidence="6">Carrier domain-containing protein</fullName>
    </recommendedName>
</protein>
<dbReference type="Gene3D" id="3.30.559.30">
    <property type="entry name" value="Nonribosomal peptide synthetase, condensation domain"/>
    <property type="match status" value="1"/>
</dbReference>
<dbReference type="RefSeq" id="WP_344667786.1">
    <property type="nucleotide sequence ID" value="NZ_BAAAQN010000028.1"/>
</dbReference>
<proteinExistence type="predicted"/>
<dbReference type="InterPro" id="IPR009081">
    <property type="entry name" value="PP-bd_ACP"/>
</dbReference>
<dbReference type="SUPFAM" id="SSF47336">
    <property type="entry name" value="ACP-like"/>
    <property type="match status" value="1"/>
</dbReference>
<dbReference type="EMBL" id="BAAAQN010000028">
    <property type="protein sequence ID" value="GAA2039493.1"/>
    <property type="molecule type" value="Genomic_DNA"/>
</dbReference>
<dbReference type="InterPro" id="IPR010071">
    <property type="entry name" value="AA_adenyl_dom"/>
</dbReference>
<dbReference type="Proteomes" id="UP001500751">
    <property type="component" value="Unassembled WGS sequence"/>
</dbReference>
<dbReference type="Gene3D" id="3.30.300.30">
    <property type="match status" value="1"/>
</dbReference>
<dbReference type="InterPro" id="IPR029058">
    <property type="entry name" value="AB_hydrolase_fold"/>
</dbReference>
<dbReference type="Gene3D" id="3.40.50.720">
    <property type="entry name" value="NAD(P)-binding Rossmann-like Domain"/>
    <property type="match status" value="1"/>
</dbReference>
<sequence>MTSDLIPLSYAQSRLWFLDQMEGPSFTYNAPLALRLRGRLDRAALAAAVDDVVLRHEALRTIFTEVDGRPMQRIVDPGEADARFTVVPATPETLPAQLDEASRHRFELACELPVRATLFTVAEDDNVLMLALHHIASDGWSLGPLLRDLDVAYSARAAGREPDWDELAVQYTDYTLWQLELLGEEDDPDSVVSRQLGYWVERLRGAPEELPLVLDRPRPPMPSFQGAAVQFELGAATHARLAELARTHNATPFMVFMAALSALLTKVGAGTDVPIGTPIAGRTDEALDDLVGFFVNTLVLRNDTAGDPTFTELLARTRTSVLAAYAHQEVPFERVVEAVNPVRSASRQPLFQVMLVLQNNDKARMRLGDLDVADEGFDLTVAKFDLTVTLDERHGPDGPEGVDGWLEYATDLFDRATMESLATRLVRLLEAAAADPGRRLSGIDLLSAQERHTLTADWSGREVDVPIDLCVHELFERQAARIPEAVAIVYEGSVLTYGELNSRANRLAAYLREAGMGPGVMAGVLMPRSPELAVAALAVLKAGGGYTLMDPRFPAERLRAALAQTAAPVLITAGLDDGDRAAWSDSARTVVPLDTLAPVLAGYPDTDVPTTAAPSDVACVMFTSGSTGKPKGVAAPHRALVGTVLGQDYVDFGPDEVYLQCAPVSWDAFVLELYGSLLHGATCVLQPGQNPEPERIAELVARHGVTMLQMSASLFNFMLDEYPQTFSGLKWAMTAGEAASAAHVERALTKFPHLRVCNGYGPAESLGLTTAHTVASADTGGPSVPIGRPLNNKTAYLLDPALQLVPPGTVGELYVGGVGLAQGYLGQPATTAQRFVANPYAGPGERMYRTGDLARWNRYGALEFVGRADDQVKIRGFRVETGEVEAALRQAPGVAEVAVIAAADRQGAKMLAAYVVAERGTPPPEALALRAYTAELLPDYMIPATFTLLEALPLTPNGKLDRRALPDPEPVATRASREPANAQEKAMCELFAEVLGLAEVGVEDDFFDLGGHSLLATRLISRARARLGVELSIQAIFDAPSPAGLAAKLGVAEKARPTLRRRGAGGGGSGGSGSRSGSGAGSGSASGSDFGGRATSSSAFGAPSSSSATNGSAFTAPAPGTQAAPAVANVAAEFASGLVDLTGDATLGTGFVVPGAGTIATAWNNVLLTGATGFLGAFLLREIVDRTEAHVHCLVRADDPARAAARLESGLRGFGLWDDAMAARVTAHPGDLERPGLGLAAETYALLADRIDAVIHNGARVNHLEAYSRLRPANVEGTREVLRLATTGRAKPVHFVSSLSAALAVGENPDVIVEAARVPADRVVPRGYVATKWVGEELVRAAGAAGLPVTVHRPGRVSGHTRSGACGTGDSFWNYIRAVTHLGAVADGDALAVTVDLVPVDHVAGGIIALAADPAAAGGVYHLAGEHLVSVAEVVDALRADGYRIDVVSAEQWQQRMSHAVEAALGRGDLSWTTAAVLSAGFQQRSHGIRWGRAATAAALADKAVPGPEMDASVLAAAVAYFRRTGFFAEPSAAESVTVSAYSAYAHAAPSGNGAQP</sequence>
<dbReference type="SUPFAM" id="SSF51735">
    <property type="entry name" value="NAD(P)-binding Rossmann-fold domains"/>
    <property type="match status" value="1"/>
</dbReference>
<dbReference type="PANTHER" id="PTHR45527:SF1">
    <property type="entry name" value="FATTY ACID SYNTHASE"/>
    <property type="match status" value="1"/>
</dbReference>
<dbReference type="PROSITE" id="PS50075">
    <property type="entry name" value="CARRIER"/>
    <property type="match status" value="1"/>
</dbReference>
<dbReference type="NCBIfam" id="TIGR01733">
    <property type="entry name" value="AA-adenyl-dom"/>
    <property type="match status" value="1"/>
</dbReference>
<dbReference type="InterPro" id="IPR020806">
    <property type="entry name" value="PKS_PP-bd"/>
</dbReference>
<evidence type="ECO:0000313" key="8">
    <source>
        <dbReference type="Proteomes" id="UP001500751"/>
    </source>
</evidence>
<dbReference type="SMART" id="SM00823">
    <property type="entry name" value="PKS_PP"/>
    <property type="match status" value="1"/>
</dbReference>
<feature type="compositionally biased region" description="Gly residues" evidence="5">
    <location>
        <begin position="1064"/>
        <end position="1084"/>
    </location>
</feature>
<dbReference type="Gene3D" id="3.40.50.12780">
    <property type="entry name" value="N-terminal domain of ligase-like"/>
    <property type="match status" value="1"/>
</dbReference>
<organism evidence="7 8">
    <name type="scientific">Catenulispora yoronensis</name>
    <dbReference type="NCBI Taxonomy" id="450799"/>
    <lineage>
        <taxon>Bacteria</taxon>
        <taxon>Bacillati</taxon>
        <taxon>Actinomycetota</taxon>
        <taxon>Actinomycetes</taxon>
        <taxon>Catenulisporales</taxon>
        <taxon>Catenulisporaceae</taxon>
        <taxon>Catenulispora</taxon>
    </lineage>
</organism>
<dbReference type="InterPro" id="IPR042099">
    <property type="entry name" value="ANL_N_sf"/>
</dbReference>
<keyword evidence="2" id="KW-0596">Phosphopantetheine</keyword>
<dbReference type="InterPro" id="IPR023213">
    <property type="entry name" value="CAT-like_dom_sf"/>
</dbReference>
<dbReference type="Pfam" id="PF00501">
    <property type="entry name" value="AMP-binding"/>
    <property type="match status" value="1"/>
</dbReference>
<dbReference type="InterPro" id="IPR025110">
    <property type="entry name" value="AMP-bd_C"/>
</dbReference>
<dbReference type="PANTHER" id="PTHR45527">
    <property type="entry name" value="NONRIBOSOMAL PEPTIDE SYNTHETASE"/>
    <property type="match status" value="1"/>
</dbReference>
<dbReference type="PROSITE" id="PS00012">
    <property type="entry name" value="PHOSPHOPANTETHEINE"/>
    <property type="match status" value="1"/>
</dbReference>
<dbReference type="Pfam" id="PF00550">
    <property type="entry name" value="PP-binding"/>
    <property type="match status" value="1"/>
</dbReference>
<comment type="caution">
    <text evidence="7">The sequence shown here is derived from an EMBL/GenBank/DDBJ whole genome shotgun (WGS) entry which is preliminary data.</text>
</comment>
<dbReference type="InterPro" id="IPR000873">
    <property type="entry name" value="AMP-dep_synth/lig_dom"/>
</dbReference>
<dbReference type="Pfam" id="PF07993">
    <property type="entry name" value="NAD_binding_4"/>
    <property type="match status" value="1"/>
</dbReference>
<dbReference type="InterPro" id="IPR045851">
    <property type="entry name" value="AMP-bd_C_sf"/>
</dbReference>
<dbReference type="Pfam" id="PF13193">
    <property type="entry name" value="AMP-binding_C"/>
    <property type="match status" value="1"/>
</dbReference>
<evidence type="ECO:0000259" key="6">
    <source>
        <dbReference type="PROSITE" id="PS50075"/>
    </source>
</evidence>
<keyword evidence="3" id="KW-0597">Phosphoprotein</keyword>
<dbReference type="SUPFAM" id="SSF52777">
    <property type="entry name" value="CoA-dependent acyltransferases"/>
    <property type="match status" value="2"/>
</dbReference>
<dbReference type="SUPFAM" id="SSF56801">
    <property type="entry name" value="Acetyl-CoA synthetase-like"/>
    <property type="match status" value="1"/>
</dbReference>
<evidence type="ECO:0000256" key="5">
    <source>
        <dbReference type="SAM" id="MobiDB-lite"/>
    </source>
</evidence>
<dbReference type="NCBIfam" id="TIGR01746">
    <property type="entry name" value="Thioester-redct"/>
    <property type="match status" value="1"/>
</dbReference>
<dbReference type="CDD" id="cd19540">
    <property type="entry name" value="LCL_NRPS-like"/>
    <property type="match status" value="1"/>
</dbReference>
<dbReference type="CDD" id="cd05235">
    <property type="entry name" value="SDR_e1"/>
    <property type="match status" value="1"/>
</dbReference>
<dbReference type="InterPro" id="IPR020845">
    <property type="entry name" value="AMP-binding_CS"/>
</dbReference>
<evidence type="ECO:0000313" key="7">
    <source>
        <dbReference type="EMBL" id="GAA2039493.1"/>
    </source>
</evidence>
<dbReference type="InterPro" id="IPR036736">
    <property type="entry name" value="ACP-like_sf"/>
</dbReference>
<feature type="region of interest" description="Disordered" evidence="5">
    <location>
        <begin position="1056"/>
        <end position="1090"/>
    </location>
</feature>
<keyword evidence="4" id="KW-0436">Ligase</keyword>
<dbReference type="InterPro" id="IPR001242">
    <property type="entry name" value="Condensation_dom"/>
</dbReference>
<dbReference type="InterPro" id="IPR010080">
    <property type="entry name" value="Thioester_reductase-like_dom"/>
</dbReference>
<dbReference type="Gene3D" id="3.30.559.10">
    <property type="entry name" value="Chloramphenicol acetyltransferase-like domain"/>
    <property type="match status" value="1"/>
</dbReference>
<feature type="domain" description="Carrier" evidence="6">
    <location>
        <begin position="978"/>
        <end position="1053"/>
    </location>
</feature>
<dbReference type="CDD" id="cd12117">
    <property type="entry name" value="A_NRPS_Srf_like"/>
    <property type="match status" value="1"/>
</dbReference>
<gene>
    <name evidence="7" type="ORF">GCM10009839_46850</name>
</gene>
<dbReference type="InterPro" id="IPR013120">
    <property type="entry name" value="FAR_NAD-bd"/>
</dbReference>
<dbReference type="PROSITE" id="PS00455">
    <property type="entry name" value="AMP_BINDING"/>
    <property type="match status" value="1"/>
</dbReference>
<dbReference type="Pfam" id="PF00668">
    <property type="entry name" value="Condensation"/>
    <property type="match status" value="1"/>
</dbReference>
<accession>A0ABP5G7Q1</accession>
<name>A0ABP5G7Q1_9ACTN</name>